<evidence type="ECO:0000313" key="5">
    <source>
        <dbReference type="Proteomes" id="UP000444721"/>
    </source>
</evidence>
<feature type="transmembrane region" description="Helical" evidence="2">
    <location>
        <begin position="49"/>
        <end position="69"/>
    </location>
</feature>
<keyword evidence="2" id="KW-0812">Transmembrane</keyword>
<keyword evidence="5" id="KW-1185">Reference proteome</keyword>
<dbReference type="RefSeq" id="XP_044566532.1">
    <property type="nucleotide sequence ID" value="XM_044703000.1"/>
</dbReference>
<dbReference type="EMBL" id="VFQX01000013">
    <property type="protein sequence ID" value="KAF0981819.1"/>
    <property type="molecule type" value="Genomic_DNA"/>
</dbReference>
<feature type="region of interest" description="Disordered" evidence="1">
    <location>
        <begin position="425"/>
        <end position="448"/>
    </location>
</feature>
<feature type="compositionally biased region" description="Basic and acidic residues" evidence="1">
    <location>
        <begin position="425"/>
        <end position="436"/>
    </location>
</feature>
<feature type="compositionally biased region" description="Polar residues" evidence="1">
    <location>
        <begin position="437"/>
        <end position="448"/>
    </location>
</feature>
<feature type="compositionally biased region" description="Basic residues" evidence="1">
    <location>
        <begin position="23"/>
        <end position="33"/>
    </location>
</feature>
<dbReference type="Proteomes" id="UP000444721">
    <property type="component" value="Unassembled WGS sequence"/>
</dbReference>
<dbReference type="VEuPathDB" id="AmoebaDB:NF0054990"/>
<comment type="caution">
    <text evidence="4">The sequence shown here is derived from an EMBL/GenBank/DDBJ whole genome shotgun (WGS) entry which is preliminary data.</text>
</comment>
<evidence type="ECO:0000313" key="4">
    <source>
        <dbReference type="EMBL" id="KAF0981819.1"/>
    </source>
</evidence>
<dbReference type="GeneID" id="68119691"/>
<dbReference type="OrthoDB" id="6145546at2759"/>
<protein>
    <recommendedName>
        <fullName evidence="3">Nitrate/nitrite sensing protein domain-containing protein</fullName>
    </recommendedName>
</protein>
<dbReference type="VEuPathDB" id="AmoebaDB:FDP41_012476"/>
<feature type="compositionally biased region" description="Polar residues" evidence="1">
    <location>
        <begin position="1"/>
        <end position="17"/>
    </location>
</feature>
<dbReference type="Gene3D" id="3.30.70.1230">
    <property type="entry name" value="Nucleotide cyclase"/>
    <property type="match status" value="1"/>
</dbReference>
<feature type="region of interest" description="Disordered" evidence="1">
    <location>
        <begin position="1"/>
        <end position="33"/>
    </location>
</feature>
<accession>A0A6A5C960</accession>
<dbReference type="InterPro" id="IPR029787">
    <property type="entry name" value="Nucleotide_cyclase"/>
</dbReference>
<dbReference type="VEuPathDB" id="AmoebaDB:NfTy_040650"/>
<keyword evidence="2" id="KW-0472">Membrane</keyword>
<proteinExistence type="predicted"/>
<keyword evidence="2" id="KW-1133">Transmembrane helix</keyword>
<evidence type="ECO:0000256" key="1">
    <source>
        <dbReference type="SAM" id="MobiDB-lite"/>
    </source>
</evidence>
<name>A0A6A5C960_NAEFO</name>
<dbReference type="AlphaFoldDB" id="A0A6A5C960"/>
<sequence length="742" mass="84707">MSKLTQIHPSSCSSKLTQAPPLKRSRRRKSKKTNRLFERLEKLPLSLKLFLIVIFAFLSLLAFACVLVYKSVTDMQSSVVITKISSMTTLMANLVHCSQLERAASALYLGSNGTDYLNLVMERRNATDKALNDFMTQRYKLIDELKTSSPLFGQVLKSFDLVDEFINTLPTLRVRVLKLQFVQTIEALNFFSNWNTKMIDTVMLVSSLSSESTFMTIQSAFNTLTAMKEYTGQKRAIGSAALASHSMPFDNFLLFVRTQAKASLLQHYLQLKDVFSIWDIFNNTVLNTKTREYCLTMEAYIVSNYNNLTLYSGLYWHGNMTQHINDMRLVEIYISNLSFSYASELYEDAVGVMVAYIASSVFVTSLSITIAMIFSRSIASPWHKIVELQRLQELYKSFIPAHVLLQIEAENGDEDDYMKIEDDVPKEEDVKSKDPSHTSASNSTLQSSTRYNSNKIDLASKFSLYLEKKKVSMIQVKFQGLEWILDNGTPIEIIEILKDIFEKIQFSTRSTSSLMEHVDDDSVSIVFNASRDQSRHEEKAIKTCMDLSDKLRELQNAKWMHSDKSHSILAANHIVFRFAIHVQHCLCGNVGTADIRSFKILGSIYENISNLTNHASQMHLRIVCDETISKISQSLYHTRFVGFTNFVDEVNTYKSSNVYEIGAPLSVSDDEWLYELANKQKNEEWNDYNMACKAFFATNFGLALLGFEKYEQGHSHDLPTKHMIQLCKKELHQGSYFVASDL</sequence>
<dbReference type="Pfam" id="PF08376">
    <property type="entry name" value="NIT"/>
    <property type="match status" value="1"/>
</dbReference>
<evidence type="ECO:0000259" key="3">
    <source>
        <dbReference type="Pfam" id="PF08376"/>
    </source>
</evidence>
<dbReference type="SUPFAM" id="SSF55073">
    <property type="entry name" value="Nucleotide cyclase"/>
    <property type="match status" value="1"/>
</dbReference>
<gene>
    <name evidence="4" type="ORF">FDP41_012476</name>
</gene>
<feature type="transmembrane region" description="Helical" evidence="2">
    <location>
        <begin position="353"/>
        <end position="374"/>
    </location>
</feature>
<feature type="domain" description="Nitrate/nitrite sensing protein" evidence="3">
    <location>
        <begin position="93"/>
        <end position="332"/>
    </location>
</feature>
<dbReference type="InterPro" id="IPR013587">
    <property type="entry name" value="Nitrate/nitrite_sensing"/>
</dbReference>
<organism evidence="4 5">
    <name type="scientific">Naegleria fowleri</name>
    <name type="common">Brain eating amoeba</name>
    <dbReference type="NCBI Taxonomy" id="5763"/>
    <lineage>
        <taxon>Eukaryota</taxon>
        <taxon>Discoba</taxon>
        <taxon>Heterolobosea</taxon>
        <taxon>Tetramitia</taxon>
        <taxon>Eutetramitia</taxon>
        <taxon>Vahlkampfiidae</taxon>
        <taxon>Naegleria</taxon>
    </lineage>
</organism>
<reference evidence="4 5" key="1">
    <citation type="journal article" date="2019" name="Sci. Rep.">
        <title>Nanopore sequencing improves the draft genome of the human pathogenic amoeba Naegleria fowleri.</title>
        <authorList>
            <person name="Liechti N."/>
            <person name="Schurch N."/>
            <person name="Bruggmann R."/>
            <person name="Wittwer M."/>
        </authorList>
    </citation>
    <scope>NUCLEOTIDE SEQUENCE [LARGE SCALE GENOMIC DNA]</scope>
    <source>
        <strain evidence="4 5">ATCC 30894</strain>
    </source>
</reference>
<evidence type="ECO:0000256" key="2">
    <source>
        <dbReference type="SAM" id="Phobius"/>
    </source>
</evidence>